<dbReference type="AlphaFoldDB" id="A0A8J2KY91"/>
<feature type="region of interest" description="Disordered" evidence="1">
    <location>
        <begin position="83"/>
        <end position="106"/>
    </location>
</feature>
<organism evidence="2 3">
    <name type="scientific">Allacma fusca</name>
    <dbReference type="NCBI Taxonomy" id="39272"/>
    <lineage>
        <taxon>Eukaryota</taxon>
        <taxon>Metazoa</taxon>
        <taxon>Ecdysozoa</taxon>
        <taxon>Arthropoda</taxon>
        <taxon>Hexapoda</taxon>
        <taxon>Collembola</taxon>
        <taxon>Symphypleona</taxon>
        <taxon>Sminthuridae</taxon>
        <taxon>Allacma</taxon>
    </lineage>
</organism>
<name>A0A8J2KY91_9HEXA</name>
<dbReference type="Proteomes" id="UP000708208">
    <property type="component" value="Unassembled WGS sequence"/>
</dbReference>
<protein>
    <submittedName>
        <fullName evidence="2">Uncharacterized protein</fullName>
    </submittedName>
</protein>
<dbReference type="PANTHER" id="PTHR37162:SF1">
    <property type="entry name" value="BED-TYPE DOMAIN-CONTAINING PROTEIN"/>
    <property type="match status" value="1"/>
</dbReference>
<evidence type="ECO:0000313" key="2">
    <source>
        <dbReference type="EMBL" id="CAG7821973.1"/>
    </source>
</evidence>
<keyword evidence="3" id="KW-1185">Reference proteome</keyword>
<dbReference type="OrthoDB" id="6159421at2759"/>
<feature type="compositionally biased region" description="Basic residues" evidence="1">
    <location>
        <begin position="86"/>
        <end position="97"/>
    </location>
</feature>
<evidence type="ECO:0000256" key="1">
    <source>
        <dbReference type="SAM" id="MobiDB-lite"/>
    </source>
</evidence>
<gene>
    <name evidence="2" type="ORF">AFUS01_LOCUS32272</name>
</gene>
<feature type="region of interest" description="Disordered" evidence="1">
    <location>
        <begin position="9"/>
        <end position="31"/>
    </location>
</feature>
<comment type="caution">
    <text evidence="2">The sequence shown here is derived from an EMBL/GenBank/DDBJ whole genome shotgun (WGS) entry which is preliminary data.</text>
</comment>
<proteinExistence type="predicted"/>
<sequence>MHRLVQKRLNFANQNGKEDESAGSMGTPKKKSERCCYYDPNWERESEFKDWIRKCTDEFSAGCLICNSVIKIPYEGRRALTTHMESKKHKSAKHAKTKSNSMKSYVRKSDSPEELQVIKIEVTSIYHNVVQGHSYHSLDCHHKLVPALFKDSSLAKQVSCGRTKSAAIVTNVLGPKAESMLIKLLRELLKVYSEFSHSALRVEKLKEFADFVEIEYRSLLRHASTRWLTSGTSLDRILLNWQALKSLFLSTKLEDCPNIINRFLGRNSKNAEETSMEEGI</sequence>
<dbReference type="PANTHER" id="PTHR37162">
    <property type="entry name" value="HAT FAMILY DIMERISATION DOMAINCONTAINING PROTEIN-RELATED"/>
    <property type="match status" value="1"/>
</dbReference>
<feature type="non-terminal residue" evidence="2">
    <location>
        <position position="1"/>
    </location>
</feature>
<reference evidence="2" key="1">
    <citation type="submission" date="2021-06" db="EMBL/GenBank/DDBJ databases">
        <authorList>
            <person name="Hodson N. C."/>
            <person name="Mongue J. A."/>
            <person name="Jaron S. K."/>
        </authorList>
    </citation>
    <scope>NUCLEOTIDE SEQUENCE</scope>
</reference>
<dbReference type="EMBL" id="CAJVCH010525004">
    <property type="protein sequence ID" value="CAG7821973.1"/>
    <property type="molecule type" value="Genomic_DNA"/>
</dbReference>
<accession>A0A8J2KY91</accession>
<evidence type="ECO:0000313" key="3">
    <source>
        <dbReference type="Proteomes" id="UP000708208"/>
    </source>
</evidence>